<keyword evidence="1" id="KW-0732">Signal</keyword>
<organism evidence="3 4">
    <name type="scientific">Catenuloplanes niger</name>
    <dbReference type="NCBI Taxonomy" id="587534"/>
    <lineage>
        <taxon>Bacteria</taxon>
        <taxon>Bacillati</taxon>
        <taxon>Actinomycetota</taxon>
        <taxon>Actinomycetes</taxon>
        <taxon>Micromonosporales</taxon>
        <taxon>Micromonosporaceae</taxon>
        <taxon>Catenuloplanes</taxon>
    </lineage>
</organism>
<dbReference type="InterPro" id="IPR012347">
    <property type="entry name" value="Ferritin-like"/>
</dbReference>
<gene>
    <name evidence="3" type="ORF">J2S44_007902</name>
</gene>
<dbReference type="Proteomes" id="UP001183629">
    <property type="component" value="Unassembled WGS sequence"/>
</dbReference>
<name>A0AAE3ZXD3_9ACTN</name>
<dbReference type="RefSeq" id="WP_310425212.1">
    <property type="nucleotide sequence ID" value="NZ_JAVDYC010000001.1"/>
</dbReference>
<feature type="domain" description="DUF2202" evidence="2">
    <location>
        <begin position="91"/>
        <end position="223"/>
    </location>
</feature>
<sequence length="227" mass="23168">MRIVIHRTATFVTAGALMLGGPAVAVPALAGNGPSGPGPAGTATAGPGHGMGYGAGLGHDMGYGLGRGDGACPRQAITAAQGTLTAAQKTTLASMAQEEKLAHDLYAAFAISYDAAVFDHFVAAEARHLDAIRVLLRRYGVADPTTERPAGSFSDGVVQGVYDGLLARGGRSLAAALAVGQRVERDDIAALRAARDGLTAPDVTQAYTNLLAASERQLAAFTRWAAR</sequence>
<dbReference type="Gene3D" id="1.20.1260.10">
    <property type="match status" value="1"/>
</dbReference>
<dbReference type="EMBL" id="JAVDYC010000001">
    <property type="protein sequence ID" value="MDR7327652.1"/>
    <property type="molecule type" value="Genomic_DNA"/>
</dbReference>
<proteinExistence type="predicted"/>
<feature type="signal peptide" evidence="1">
    <location>
        <begin position="1"/>
        <end position="25"/>
    </location>
</feature>
<dbReference type="AlphaFoldDB" id="A0AAE3ZXD3"/>
<dbReference type="InterPro" id="IPR009078">
    <property type="entry name" value="Ferritin-like_SF"/>
</dbReference>
<dbReference type="Pfam" id="PF09968">
    <property type="entry name" value="DUF2202"/>
    <property type="match status" value="1"/>
</dbReference>
<evidence type="ECO:0000259" key="2">
    <source>
        <dbReference type="Pfam" id="PF09968"/>
    </source>
</evidence>
<accession>A0AAE3ZXD3</accession>
<comment type="caution">
    <text evidence="3">The sequence shown here is derived from an EMBL/GenBank/DDBJ whole genome shotgun (WGS) entry which is preliminary data.</text>
</comment>
<dbReference type="CDD" id="cd01048">
    <property type="entry name" value="Ferritin_like_AB2"/>
    <property type="match status" value="1"/>
</dbReference>
<reference evidence="3 4" key="1">
    <citation type="submission" date="2023-07" db="EMBL/GenBank/DDBJ databases">
        <title>Sequencing the genomes of 1000 actinobacteria strains.</title>
        <authorList>
            <person name="Klenk H.-P."/>
        </authorList>
    </citation>
    <scope>NUCLEOTIDE SEQUENCE [LARGE SCALE GENOMIC DNA]</scope>
    <source>
        <strain evidence="3 4">DSM 44711</strain>
    </source>
</reference>
<feature type="chain" id="PRO_5042235303" description="DUF2202 domain-containing protein" evidence="1">
    <location>
        <begin position="26"/>
        <end position="227"/>
    </location>
</feature>
<dbReference type="InterPro" id="IPR019243">
    <property type="entry name" value="DUF2202"/>
</dbReference>
<dbReference type="SUPFAM" id="SSF47240">
    <property type="entry name" value="Ferritin-like"/>
    <property type="match status" value="1"/>
</dbReference>
<protein>
    <recommendedName>
        <fullName evidence="2">DUF2202 domain-containing protein</fullName>
    </recommendedName>
</protein>
<evidence type="ECO:0000313" key="4">
    <source>
        <dbReference type="Proteomes" id="UP001183629"/>
    </source>
</evidence>
<evidence type="ECO:0000313" key="3">
    <source>
        <dbReference type="EMBL" id="MDR7327652.1"/>
    </source>
</evidence>
<evidence type="ECO:0000256" key="1">
    <source>
        <dbReference type="SAM" id="SignalP"/>
    </source>
</evidence>
<keyword evidence="4" id="KW-1185">Reference proteome</keyword>